<proteinExistence type="inferred from homology"/>
<keyword evidence="2" id="KW-0479">Metal-binding</keyword>
<name>A0A2I2F460_ASPCN</name>
<evidence type="ECO:0000256" key="5">
    <source>
        <dbReference type="SAM" id="MobiDB-lite"/>
    </source>
</evidence>
<sequence>MGFTSILRRLSSRKSPEPTRPSGAESPNDSAYESLNHILIRDTISEDTWVVDSSKITGGPFHYLLSNSGKNTRGFLIDAFNQWLQVPNEYLQSIKRIVDILHTASLLVDDIEDNSPLRRGLPAAHVVFGTAQTINSANHAYFLASQELQKHESLSAHQIFTEEMLNLHMGQGMDLYWRDLSICPTETEYINMVNNKTSGLFRLAIRLMMLESSCTKDYVPLANTLGVIFQIRDDYKNLQSDEYAAKKGVCDDITEGKFSFPIIHSIHANPDDKVLLNLLKQKTDSPGASDVALSCLRATNSFDYTQRVIRDLARQAEELVEEVDYGRGKFQGIQAVLGLLQK</sequence>
<dbReference type="Gene3D" id="1.10.600.10">
    <property type="entry name" value="Farnesyl Diphosphate Synthase"/>
    <property type="match status" value="1"/>
</dbReference>
<feature type="region of interest" description="Disordered" evidence="5">
    <location>
        <begin position="1"/>
        <end position="30"/>
    </location>
</feature>
<dbReference type="RefSeq" id="XP_024669368.1">
    <property type="nucleotide sequence ID" value="XM_024815362.1"/>
</dbReference>
<evidence type="ECO:0000256" key="4">
    <source>
        <dbReference type="RuleBase" id="RU004466"/>
    </source>
</evidence>
<accession>A0A2I2F460</accession>
<dbReference type="InterPro" id="IPR008949">
    <property type="entry name" value="Isoprenoid_synthase_dom_sf"/>
</dbReference>
<dbReference type="EMBL" id="KZ559163">
    <property type="protein sequence ID" value="PLB35356.1"/>
    <property type="molecule type" value="Genomic_DNA"/>
</dbReference>
<dbReference type="AlphaFoldDB" id="A0A2I2F460"/>
<reference evidence="6 7" key="1">
    <citation type="submission" date="2017-12" db="EMBL/GenBank/DDBJ databases">
        <authorList>
            <consortium name="DOE Joint Genome Institute"/>
            <person name="Haridas S."/>
            <person name="Kjaerbolling I."/>
            <person name="Vesth T.C."/>
            <person name="Frisvad J.C."/>
            <person name="Nybo J.L."/>
            <person name="Theobald S."/>
            <person name="Kuo A."/>
            <person name="Bowyer P."/>
            <person name="Matsuda Y."/>
            <person name="Mondo S."/>
            <person name="Lyhne E.K."/>
            <person name="Kogle M.E."/>
            <person name="Clum A."/>
            <person name="Lipzen A."/>
            <person name="Salamov A."/>
            <person name="Ngan C.Y."/>
            <person name="Daum C."/>
            <person name="Chiniquy J."/>
            <person name="Barry K."/>
            <person name="LaButti K."/>
            <person name="Simmons B.A."/>
            <person name="Magnuson J.K."/>
            <person name="Mortensen U.H."/>
            <person name="Larsen T.O."/>
            <person name="Grigoriev I.V."/>
            <person name="Baker S.E."/>
            <person name="Andersen M.R."/>
            <person name="Nordberg H.P."/>
            <person name="Cantor M.N."/>
            <person name="Hua S.X."/>
        </authorList>
    </citation>
    <scope>NUCLEOTIDE SEQUENCE [LARGE SCALE GENOMIC DNA]</scope>
    <source>
        <strain evidence="6 7">CBS 102.13</strain>
    </source>
</reference>
<keyword evidence="1 4" id="KW-0808">Transferase</keyword>
<dbReference type="InterPro" id="IPR033749">
    <property type="entry name" value="Polyprenyl_synt_CS"/>
</dbReference>
<comment type="similarity">
    <text evidence="4">Belongs to the FPP/GGPP synthase family.</text>
</comment>
<keyword evidence="3" id="KW-0460">Magnesium</keyword>
<dbReference type="Pfam" id="PF00348">
    <property type="entry name" value="polyprenyl_synt"/>
    <property type="match status" value="1"/>
</dbReference>
<dbReference type="GO" id="GO:0008299">
    <property type="term" value="P:isoprenoid biosynthetic process"/>
    <property type="evidence" value="ECO:0007669"/>
    <property type="project" value="InterPro"/>
</dbReference>
<evidence type="ECO:0000256" key="1">
    <source>
        <dbReference type="ARBA" id="ARBA00022679"/>
    </source>
</evidence>
<dbReference type="GO" id="GO:0004659">
    <property type="term" value="F:prenyltransferase activity"/>
    <property type="evidence" value="ECO:0007669"/>
    <property type="project" value="InterPro"/>
</dbReference>
<dbReference type="SUPFAM" id="SSF48576">
    <property type="entry name" value="Terpenoid synthases"/>
    <property type="match status" value="1"/>
</dbReference>
<dbReference type="GO" id="GO:0046872">
    <property type="term" value="F:metal ion binding"/>
    <property type="evidence" value="ECO:0007669"/>
    <property type="project" value="UniProtKB-KW"/>
</dbReference>
<dbReference type="PROSITE" id="PS00444">
    <property type="entry name" value="POLYPRENYL_SYNTHASE_2"/>
    <property type="match status" value="1"/>
</dbReference>
<evidence type="ECO:0000256" key="2">
    <source>
        <dbReference type="ARBA" id="ARBA00022723"/>
    </source>
</evidence>
<evidence type="ECO:0000313" key="7">
    <source>
        <dbReference type="Proteomes" id="UP000234585"/>
    </source>
</evidence>
<dbReference type="GO" id="GO:0043386">
    <property type="term" value="P:mycotoxin biosynthetic process"/>
    <property type="evidence" value="ECO:0007669"/>
    <property type="project" value="UniProtKB-ARBA"/>
</dbReference>
<dbReference type="InterPro" id="IPR000092">
    <property type="entry name" value="Polyprenyl_synt"/>
</dbReference>
<keyword evidence="7" id="KW-1185">Reference proteome</keyword>
<dbReference type="CDD" id="cd00685">
    <property type="entry name" value="Trans_IPPS_HT"/>
    <property type="match status" value="1"/>
</dbReference>
<evidence type="ECO:0000313" key="6">
    <source>
        <dbReference type="EMBL" id="PLB35356.1"/>
    </source>
</evidence>
<dbReference type="PROSITE" id="PS00723">
    <property type="entry name" value="POLYPRENYL_SYNTHASE_1"/>
    <property type="match status" value="1"/>
</dbReference>
<protein>
    <submittedName>
        <fullName evidence="6">Terpenoid synthase</fullName>
    </submittedName>
</protein>
<dbReference type="OrthoDB" id="6921389at2759"/>
<dbReference type="Proteomes" id="UP000234585">
    <property type="component" value="Unassembled WGS sequence"/>
</dbReference>
<gene>
    <name evidence="6" type="ORF">BDW47DRAFT_119549</name>
</gene>
<dbReference type="GeneID" id="36522522"/>
<dbReference type="STRING" id="41067.A0A2I2F460"/>
<dbReference type="PANTHER" id="PTHR12001">
    <property type="entry name" value="GERANYLGERANYL PYROPHOSPHATE SYNTHASE"/>
    <property type="match status" value="1"/>
</dbReference>
<dbReference type="GO" id="GO:0046165">
    <property type="term" value="P:alcohol biosynthetic process"/>
    <property type="evidence" value="ECO:0007669"/>
    <property type="project" value="UniProtKB-ARBA"/>
</dbReference>
<dbReference type="PANTHER" id="PTHR12001:SF44">
    <property type="entry name" value="GERANYLGERANYL PYROPHOSPHATE SYNTHASE"/>
    <property type="match status" value="1"/>
</dbReference>
<dbReference type="SFLD" id="SFLDS00005">
    <property type="entry name" value="Isoprenoid_Synthase_Type_I"/>
    <property type="match status" value="1"/>
</dbReference>
<organism evidence="6 7">
    <name type="scientific">Aspergillus candidus</name>
    <dbReference type="NCBI Taxonomy" id="41067"/>
    <lineage>
        <taxon>Eukaryota</taxon>
        <taxon>Fungi</taxon>
        <taxon>Dikarya</taxon>
        <taxon>Ascomycota</taxon>
        <taxon>Pezizomycotina</taxon>
        <taxon>Eurotiomycetes</taxon>
        <taxon>Eurotiomycetidae</taxon>
        <taxon>Eurotiales</taxon>
        <taxon>Aspergillaceae</taxon>
        <taxon>Aspergillus</taxon>
        <taxon>Aspergillus subgen. Circumdati</taxon>
    </lineage>
</organism>
<evidence type="ECO:0000256" key="3">
    <source>
        <dbReference type="ARBA" id="ARBA00022842"/>
    </source>
</evidence>